<gene>
    <name evidence="2" type="ORF">K505DRAFT_359891</name>
</gene>
<evidence type="ECO:0000256" key="1">
    <source>
        <dbReference type="SAM" id="Phobius"/>
    </source>
</evidence>
<organism evidence="2 3">
    <name type="scientific">Melanomma pulvis-pyrius CBS 109.77</name>
    <dbReference type="NCBI Taxonomy" id="1314802"/>
    <lineage>
        <taxon>Eukaryota</taxon>
        <taxon>Fungi</taxon>
        <taxon>Dikarya</taxon>
        <taxon>Ascomycota</taxon>
        <taxon>Pezizomycotina</taxon>
        <taxon>Dothideomycetes</taxon>
        <taxon>Pleosporomycetidae</taxon>
        <taxon>Pleosporales</taxon>
        <taxon>Melanommataceae</taxon>
        <taxon>Melanomma</taxon>
    </lineage>
</organism>
<reference evidence="2" key="1">
    <citation type="journal article" date="2020" name="Stud. Mycol.">
        <title>101 Dothideomycetes genomes: a test case for predicting lifestyles and emergence of pathogens.</title>
        <authorList>
            <person name="Haridas S."/>
            <person name="Albert R."/>
            <person name="Binder M."/>
            <person name="Bloem J."/>
            <person name="Labutti K."/>
            <person name="Salamov A."/>
            <person name="Andreopoulos B."/>
            <person name="Baker S."/>
            <person name="Barry K."/>
            <person name="Bills G."/>
            <person name="Bluhm B."/>
            <person name="Cannon C."/>
            <person name="Castanera R."/>
            <person name="Culley D."/>
            <person name="Daum C."/>
            <person name="Ezra D."/>
            <person name="Gonzalez J."/>
            <person name="Henrissat B."/>
            <person name="Kuo A."/>
            <person name="Liang C."/>
            <person name="Lipzen A."/>
            <person name="Lutzoni F."/>
            <person name="Magnuson J."/>
            <person name="Mondo S."/>
            <person name="Nolan M."/>
            <person name="Ohm R."/>
            <person name="Pangilinan J."/>
            <person name="Park H.-J."/>
            <person name="Ramirez L."/>
            <person name="Alfaro M."/>
            <person name="Sun H."/>
            <person name="Tritt A."/>
            <person name="Yoshinaga Y."/>
            <person name="Zwiers L.-H."/>
            <person name="Turgeon B."/>
            <person name="Goodwin S."/>
            <person name="Spatafora J."/>
            <person name="Crous P."/>
            <person name="Grigoriev I."/>
        </authorList>
    </citation>
    <scope>NUCLEOTIDE SEQUENCE</scope>
    <source>
        <strain evidence="2">CBS 109.77</strain>
    </source>
</reference>
<keyword evidence="1" id="KW-0812">Transmembrane</keyword>
<keyword evidence="3" id="KW-1185">Reference proteome</keyword>
<accession>A0A6A6XHA7</accession>
<feature type="transmembrane region" description="Helical" evidence="1">
    <location>
        <begin position="51"/>
        <end position="70"/>
    </location>
</feature>
<keyword evidence="1" id="KW-0472">Membrane</keyword>
<protein>
    <submittedName>
        <fullName evidence="2">Uncharacterized protein</fullName>
    </submittedName>
</protein>
<sequence length="146" mass="15837">MMSGTSYSAYSRASEKTPLLPVTTINGVPISWPTFRPTPPPPPPSRPIENILLALSLFLSFFHVFILYFSNLTPAFLVPLLLPLVPGLRIAIPAALPTAVAFFLAAPLISTHDRRNFTRCLAVFLYLCGSTLGAAIVGGDLDRQLK</sequence>
<name>A0A6A6XHA7_9PLEO</name>
<dbReference type="Proteomes" id="UP000799757">
    <property type="component" value="Unassembled WGS sequence"/>
</dbReference>
<feature type="transmembrane region" description="Helical" evidence="1">
    <location>
        <begin position="121"/>
        <end position="139"/>
    </location>
</feature>
<evidence type="ECO:0000313" key="2">
    <source>
        <dbReference type="EMBL" id="KAF2795802.1"/>
    </source>
</evidence>
<dbReference type="EMBL" id="MU001848">
    <property type="protein sequence ID" value="KAF2795802.1"/>
    <property type="molecule type" value="Genomic_DNA"/>
</dbReference>
<dbReference type="OrthoDB" id="3790322at2759"/>
<feature type="transmembrane region" description="Helical" evidence="1">
    <location>
        <begin position="90"/>
        <end position="109"/>
    </location>
</feature>
<keyword evidence="1" id="KW-1133">Transmembrane helix</keyword>
<evidence type="ECO:0000313" key="3">
    <source>
        <dbReference type="Proteomes" id="UP000799757"/>
    </source>
</evidence>
<proteinExistence type="predicted"/>
<dbReference type="AlphaFoldDB" id="A0A6A6XHA7"/>